<feature type="domain" description="BON" evidence="2">
    <location>
        <begin position="50"/>
        <end position="119"/>
    </location>
</feature>
<keyword evidence="1" id="KW-0732">Signal</keyword>
<sequence>MARPRFLGLPAVLLTALLSVLGGCTTIVDATTREPIQLNPGKRSLGMRIDDSQIETIASVNINKAHQRLDESPIDVHSYNAVVLLVGQVPNAELRSLAGKTVDAIHSVRQVHNELEVDAPISFMTRSHDNWLTTKVKTKLYASRDVEGGRVKVITENASVYLMGLVSRAEADRITDIVSRTGGVERVVRVFEYID</sequence>
<keyword evidence="4" id="KW-1185">Reference proteome</keyword>
<dbReference type="Gene3D" id="3.40.1520.20">
    <property type="match status" value="1"/>
</dbReference>
<dbReference type="Proteomes" id="UP000273643">
    <property type="component" value="Unassembled WGS sequence"/>
</dbReference>
<protein>
    <submittedName>
        <fullName evidence="3">Osmotically-inducible protein OsmY</fullName>
    </submittedName>
</protein>
<dbReference type="EMBL" id="RJUK01000001">
    <property type="protein sequence ID" value="ROQ20842.1"/>
    <property type="molecule type" value="Genomic_DNA"/>
</dbReference>
<evidence type="ECO:0000256" key="1">
    <source>
        <dbReference type="SAM" id="SignalP"/>
    </source>
</evidence>
<dbReference type="PROSITE" id="PS51257">
    <property type="entry name" value="PROKAR_LIPOPROTEIN"/>
    <property type="match status" value="1"/>
</dbReference>
<feature type="domain" description="BON" evidence="2">
    <location>
        <begin position="128"/>
        <end position="195"/>
    </location>
</feature>
<organism evidence="3 4">
    <name type="scientific">Marinimicrobium koreense</name>
    <dbReference type="NCBI Taxonomy" id="306545"/>
    <lineage>
        <taxon>Bacteria</taxon>
        <taxon>Pseudomonadati</taxon>
        <taxon>Pseudomonadota</taxon>
        <taxon>Gammaproteobacteria</taxon>
        <taxon>Cellvibrionales</taxon>
        <taxon>Cellvibrionaceae</taxon>
        <taxon>Marinimicrobium</taxon>
    </lineage>
</organism>
<accession>A0A3N1NPQ7</accession>
<dbReference type="RefSeq" id="WP_123637931.1">
    <property type="nucleotide sequence ID" value="NZ_JBHYFO010000004.1"/>
</dbReference>
<evidence type="ECO:0000313" key="3">
    <source>
        <dbReference type="EMBL" id="ROQ20842.1"/>
    </source>
</evidence>
<gene>
    <name evidence="3" type="ORF">EDC38_1460</name>
</gene>
<proteinExistence type="predicted"/>
<evidence type="ECO:0000259" key="2">
    <source>
        <dbReference type="PROSITE" id="PS50914"/>
    </source>
</evidence>
<dbReference type="OrthoDB" id="9783990at2"/>
<dbReference type="InterPro" id="IPR051686">
    <property type="entry name" value="Lipoprotein_DolP"/>
</dbReference>
<dbReference type="AlphaFoldDB" id="A0A3N1NPQ7"/>
<dbReference type="Pfam" id="PF04972">
    <property type="entry name" value="BON"/>
    <property type="match status" value="2"/>
</dbReference>
<name>A0A3N1NPQ7_9GAMM</name>
<dbReference type="PANTHER" id="PTHR34606">
    <property type="entry name" value="BON DOMAIN-CONTAINING PROTEIN"/>
    <property type="match status" value="1"/>
</dbReference>
<dbReference type="PANTHER" id="PTHR34606:SF4">
    <property type="entry name" value="OUTER MEMBRANE LIPOPROTEIN DOLP"/>
    <property type="match status" value="1"/>
</dbReference>
<dbReference type="PROSITE" id="PS50914">
    <property type="entry name" value="BON"/>
    <property type="match status" value="2"/>
</dbReference>
<comment type="caution">
    <text evidence="3">The sequence shown here is derived from an EMBL/GenBank/DDBJ whole genome shotgun (WGS) entry which is preliminary data.</text>
</comment>
<feature type="signal peptide" evidence="1">
    <location>
        <begin position="1"/>
        <end position="22"/>
    </location>
</feature>
<dbReference type="InterPro" id="IPR007055">
    <property type="entry name" value="BON_dom"/>
</dbReference>
<reference evidence="3 4" key="1">
    <citation type="submission" date="2018-11" db="EMBL/GenBank/DDBJ databases">
        <title>Genomic Encyclopedia of Type Strains, Phase IV (KMG-IV): sequencing the most valuable type-strain genomes for metagenomic binning, comparative biology and taxonomic classification.</title>
        <authorList>
            <person name="Goeker M."/>
        </authorList>
    </citation>
    <scope>NUCLEOTIDE SEQUENCE [LARGE SCALE GENOMIC DNA]</scope>
    <source>
        <strain evidence="3 4">DSM 16974</strain>
    </source>
</reference>
<feature type="chain" id="PRO_5018065524" evidence="1">
    <location>
        <begin position="23"/>
        <end position="195"/>
    </location>
</feature>
<evidence type="ECO:0000313" key="4">
    <source>
        <dbReference type="Proteomes" id="UP000273643"/>
    </source>
</evidence>